<reference evidence="2 3" key="1">
    <citation type="submission" date="2019-01" db="EMBL/GenBank/DDBJ databases">
        <title>Genomes sequencing and comparative genomics of infectious freshwater microsporidia, Cucumispora dikerogammari and Thelohania contejeani.</title>
        <authorList>
            <person name="Cormier A."/>
            <person name="Giraud I."/>
            <person name="Wattier R."/>
            <person name="Teixeira M."/>
            <person name="Grandjean F."/>
            <person name="Rigaud T."/>
            <person name="Cordaux R."/>
        </authorList>
    </citation>
    <scope>NUCLEOTIDE SEQUENCE [LARGE SCALE GENOMIC DNA]</scope>
    <source>
        <strain evidence="2">T1</strain>
        <tissue evidence="2">Spores</tissue>
    </source>
</reference>
<gene>
    <name evidence="2" type="ORF">TCON_0078</name>
</gene>
<evidence type="ECO:0000313" key="3">
    <source>
        <dbReference type="Proteomes" id="UP001516464"/>
    </source>
</evidence>
<evidence type="ECO:0000256" key="1">
    <source>
        <dbReference type="SAM" id="MobiDB-lite"/>
    </source>
</evidence>
<dbReference type="EMBL" id="SBIQ01000003">
    <property type="protein sequence ID" value="KAF7684727.1"/>
    <property type="molecule type" value="Genomic_DNA"/>
</dbReference>
<evidence type="ECO:0008006" key="4">
    <source>
        <dbReference type="Google" id="ProtNLM"/>
    </source>
</evidence>
<name>A0ABQ7I2K3_9MICR</name>
<proteinExistence type="predicted"/>
<evidence type="ECO:0000313" key="2">
    <source>
        <dbReference type="EMBL" id="KAF7684727.1"/>
    </source>
</evidence>
<sequence>MIIEFDLWDSKEINLCPDMPKQKRKTAVDDYDYDDEFIEKVEGELDPVYIDCNIDDFFIYSGRLTQDLKTIARKEKQKRQRKKENDQTNENTVNKGNLLEIEYQIKLGIIINTEIDENNKFEIFLQSLIADKTRKLMNDLNIRFKFNVDIEYLKDKYHKLKNESEEKFLELKNIFKCANCSESEEENKKKLFMENILLIMSILDLEIKLYYLDCFIYSKSVRKEDGLKSIIYNKISSAMGGFNSVGRCVYEYKKKSGLLEIKKVNEIIYQDKKSSDALSEKTLKEESNNKFEEMDKKNDPNEKSIQEESINLNEKANDKNGSDKSINEELNNKDIQDKLDDNTLEEERCIINLSNNPPNDNNYLKEPSKEDSLNEILNTADFINRDGLNRSIE</sequence>
<keyword evidence="3" id="KW-1185">Reference proteome</keyword>
<accession>A0ABQ7I2K3</accession>
<feature type="region of interest" description="Disordered" evidence="1">
    <location>
        <begin position="278"/>
        <end position="338"/>
    </location>
</feature>
<comment type="caution">
    <text evidence="2">The sequence shown here is derived from an EMBL/GenBank/DDBJ whole genome shotgun (WGS) entry which is preliminary data.</text>
</comment>
<organism evidence="2 3">
    <name type="scientific">Astathelohania contejeani</name>
    <dbReference type="NCBI Taxonomy" id="164912"/>
    <lineage>
        <taxon>Eukaryota</taxon>
        <taxon>Fungi</taxon>
        <taxon>Fungi incertae sedis</taxon>
        <taxon>Microsporidia</taxon>
        <taxon>Astathelohaniidae</taxon>
        <taxon>Astathelohania</taxon>
    </lineage>
</organism>
<feature type="compositionally biased region" description="Basic and acidic residues" evidence="1">
    <location>
        <begin position="278"/>
        <end position="306"/>
    </location>
</feature>
<protein>
    <recommendedName>
        <fullName evidence="4">Hpc2-related domain-containing protein</fullName>
    </recommendedName>
</protein>
<dbReference type="Proteomes" id="UP001516464">
    <property type="component" value="Unassembled WGS sequence"/>
</dbReference>
<feature type="compositionally biased region" description="Basic and acidic residues" evidence="1">
    <location>
        <begin position="315"/>
        <end position="338"/>
    </location>
</feature>